<proteinExistence type="inferred from homology"/>
<dbReference type="InterPro" id="IPR001208">
    <property type="entry name" value="MCM_dom"/>
</dbReference>
<evidence type="ECO:0000256" key="2">
    <source>
        <dbReference type="ARBA" id="ARBA00022705"/>
    </source>
</evidence>
<keyword evidence="6 9" id="KW-0067">ATP-binding</keyword>
<dbReference type="PANTHER" id="PTHR11630:SF46">
    <property type="entry name" value="DNA REPLICATION LICENSING FACTOR MCM3-RELATED"/>
    <property type="match status" value="1"/>
</dbReference>
<dbReference type="GO" id="GO:0006271">
    <property type="term" value="P:DNA strand elongation involved in DNA replication"/>
    <property type="evidence" value="ECO:0007669"/>
    <property type="project" value="TreeGrafter"/>
</dbReference>
<dbReference type="EMBL" id="HBHW01007982">
    <property type="protein sequence ID" value="CAE0038023.1"/>
    <property type="molecule type" value="Transcribed_RNA"/>
</dbReference>
<dbReference type="FunFam" id="3.40.50.300:FF:000501">
    <property type="entry name" value="DNA replication licensing factor MCM7"/>
    <property type="match status" value="1"/>
</dbReference>
<dbReference type="GO" id="GO:0005524">
    <property type="term" value="F:ATP binding"/>
    <property type="evidence" value="ECO:0007669"/>
    <property type="project" value="UniProtKB-UniRule"/>
</dbReference>
<feature type="region of interest" description="Disordered" evidence="11">
    <location>
        <begin position="522"/>
        <end position="543"/>
    </location>
</feature>
<comment type="catalytic activity">
    <reaction evidence="10">
        <text>ATP + H2O = ADP + phosphate + H(+)</text>
        <dbReference type="Rhea" id="RHEA:13065"/>
        <dbReference type="ChEBI" id="CHEBI:15377"/>
        <dbReference type="ChEBI" id="CHEBI:15378"/>
        <dbReference type="ChEBI" id="CHEBI:30616"/>
        <dbReference type="ChEBI" id="CHEBI:43474"/>
        <dbReference type="ChEBI" id="CHEBI:456216"/>
        <dbReference type="EC" id="3.6.4.12"/>
    </reaction>
</comment>
<dbReference type="EC" id="3.6.4.12" evidence="10"/>
<comment type="function">
    <text evidence="10">Acts as component of the MCM2-7 complex (MCM complex) which is the replicative helicase essential for 'once per cell cycle' DNA replication initiation and elongation in eukaryotic cells. The active ATPase sites in the MCM2-7 ring are formed through the interaction surfaces of two neighboring subunits such that a critical structure of a conserved arginine finger motif is provided in trans relative to the ATP-binding site of the Walker A box of the adjacent subunit. The six ATPase active sites, however, are likely to contribute differentially to the complex helicase activity.</text>
</comment>
<dbReference type="PRINTS" id="PR01659">
    <property type="entry name" value="MCMPROTEIN3"/>
</dbReference>
<dbReference type="Pfam" id="PF00493">
    <property type="entry name" value="MCM"/>
    <property type="match status" value="1"/>
</dbReference>
<dbReference type="Pfam" id="PF17207">
    <property type="entry name" value="MCM_OB"/>
    <property type="match status" value="1"/>
</dbReference>
<dbReference type="Gene3D" id="2.20.28.10">
    <property type="match status" value="1"/>
</dbReference>
<evidence type="ECO:0000256" key="8">
    <source>
        <dbReference type="ARBA" id="ARBA00023242"/>
    </source>
</evidence>
<feature type="compositionally biased region" description="Basic and acidic residues" evidence="11">
    <location>
        <begin position="714"/>
        <end position="739"/>
    </location>
</feature>
<reference evidence="13" key="1">
    <citation type="submission" date="2021-01" db="EMBL/GenBank/DDBJ databases">
        <authorList>
            <person name="Corre E."/>
            <person name="Pelletier E."/>
            <person name="Niang G."/>
            <person name="Scheremetjew M."/>
            <person name="Finn R."/>
            <person name="Kale V."/>
            <person name="Holt S."/>
            <person name="Cochrane G."/>
            <person name="Meng A."/>
            <person name="Brown T."/>
            <person name="Cohen L."/>
        </authorList>
    </citation>
    <scope>NUCLEOTIDE SEQUENCE</scope>
    <source>
        <strain evidence="13">CCMP 769</strain>
    </source>
</reference>
<keyword evidence="7 9" id="KW-0238">DNA-binding</keyword>
<dbReference type="InterPro" id="IPR018525">
    <property type="entry name" value="MCM_CS"/>
</dbReference>
<evidence type="ECO:0000256" key="9">
    <source>
        <dbReference type="RuleBase" id="RU004070"/>
    </source>
</evidence>
<protein>
    <recommendedName>
        <fullName evidence="10">DNA replication licensing factor MCM3</fullName>
        <ecNumber evidence="10">3.6.4.12</ecNumber>
    </recommendedName>
</protein>
<dbReference type="GO" id="GO:0005634">
    <property type="term" value="C:nucleus"/>
    <property type="evidence" value="ECO:0007669"/>
    <property type="project" value="UniProtKB-SubCell"/>
</dbReference>
<dbReference type="Gene3D" id="3.40.50.300">
    <property type="entry name" value="P-loop containing nucleotide triphosphate hydrolases"/>
    <property type="match status" value="1"/>
</dbReference>
<dbReference type="GO" id="GO:0017116">
    <property type="term" value="F:single-stranded DNA helicase activity"/>
    <property type="evidence" value="ECO:0007669"/>
    <property type="project" value="TreeGrafter"/>
</dbReference>
<dbReference type="SUPFAM" id="SSF50249">
    <property type="entry name" value="Nucleic acid-binding proteins"/>
    <property type="match status" value="1"/>
</dbReference>
<name>A0A7S2ZHD3_9RHOD</name>
<evidence type="ECO:0000256" key="10">
    <source>
        <dbReference type="RuleBase" id="RU368061"/>
    </source>
</evidence>
<evidence type="ECO:0000259" key="12">
    <source>
        <dbReference type="PROSITE" id="PS50051"/>
    </source>
</evidence>
<dbReference type="Gene3D" id="3.30.1640.10">
    <property type="entry name" value="mini-chromosome maintenance (MCM) complex, chain A, domain 1"/>
    <property type="match status" value="1"/>
</dbReference>
<feature type="compositionally biased region" description="Basic and acidic residues" evidence="11">
    <location>
        <begin position="687"/>
        <end position="696"/>
    </location>
</feature>
<dbReference type="GO" id="GO:1902975">
    <property type="term" value="P:mitotic DNA replication initiation"/>
    <property type="evidence" value="ECO:0007669"/>
    <property type="project" value="TreeGrafter"/>
</dbReference>
<evidence type="ECO:0000313" key="13">
    <source>
        <dbReference type="EMBL" id="CAE0038023.1"/>
    </source>
</evidence>
<keyword evidence="2 10" id="KW-0235">DNA replication</keyword>
<dbReference type="PRINTS" id="PR01657">
    <property type="entry name" value="MCMFAMILY"/>
</dbReference>
<dbReference type="Pfam" id="PF14551">
    <property type="entry name" value="MCM_N"/>
    <property type="match status" value="1"/>
</dbReference>
<dbReference type="GO" id="GO:0000727">
    <property type="term" value="P:double-strand break repair via break-induced replication"/>
    <property type="evidence" value="ECO:0007669"/>
    <property type="project" value="TreeGrafter"/>
</dbReference>
<comment type="subunit">
    <text evidence="10">Component of the MCM2-7 complex.</text>
</comment>
<evidence type="ECO:0000256" key="6">
    <source>
        <dbReference type="ARBA" id="ARBA00022840"/>
    </source>
</evidence>
<dbReference type="GO" id="GO:0016787">
    <property type="term" value="F:hydrolase activity"/>
    <property type="evidence" value="ECO:0007669"/>
    <property type="project" value="UniProtKB-KW"/>
</dbReference>
<keyword evidence="3 9" id="KW-0547">Nucleotide-binding</keyword>
<gene>
    <name evidence="13" type="ORF">RMAR00112_LOCUS5981</name>
</gene>
<dbReference type="InterPro" id="IPR027417">
    <property type="entry name" value="P-loop_NTPase"/>
</dbReference>
<sequence>MDLQVDQGQFLPLVRQYADFLRNPDRQSQKREAVLDLLESGRKRLIVSLDDIRQTEEALARSLVDRPLEHMMALNQALRELIKEERPELKDDESALRRFHIGIQGSLGEHRVTPRGLVSKLIGTMVEIEGIVTRVSLVRPKLVKSVHYNKTTNKLVMREYREGISGLGMEGVFGAPSAYLTKDEEGNILETEYGKCEYLDNQRVVVQEMPEKSPPGQLPRSIDVIVEDDLVENCKPGDRIRVVGIFRALGGVTTAQGSGVFKTAVVANSMRQLREDSTGYVRITEGDTKNIRSVSKRNDLYKLLFGSVAPSICGHEHIKKAILLMMLGGNEKNIGDGTHLRGDINLLMIGDPSTAKSQLLRFVMHLAPLSVSTTGRGSTGVGLTAAVTSDPDTGDRHLEAGAMVLADRGVVCIDEFDKMSDEDRVAIHEVMEQQTVTIAKAGIHASLNARCSVIAAANPIYGSYDTRKTTYENSALPDSLLSRFDLIFTVLDMMDEEIDIKIATHVLRVHQYRRPGHDAEHMISLDGRSDDEDDSSTKQQEDGTSIVFDRNAKKVYGAKGRRAKNTLSVDFLRKYLFFAKTKFKPVLTSEAAEYIAQKYRDLRATFLNSTLKTLPITARCLETMIRLSTAYAKIRLSREVTKDDAEEAFAILNFAISHQQANTLNRKRPRPGQIPKDDSDHDEDMQEVDHRPDPPKTRGSAKSRRSPSPSPMDTETHEQTQLRSDSIPREGTAHPKSQQDRAQSSAGIETQETAEDTMRDDDDQVHMASPPPNSSSQGDDSKAISEVQLDIIKNALNVLTKNTDVSNRDEVRCPSHSSFPSRFPKALDSHPSFDFIRERSCLCRLRTKSLMKP</sequence>
<dbReference type="InterPro" id="IPR041562">
    <property type="entry name" value="MCM_lid"/>
</dbReference>
<dbReference type="PROSITE" id="PS00847">
    <property type="entry name" value="MCM_1"/>
    <property type="match status" value="1"/>
</dbReference>
<evidence type="ECO:0000256" key="5">
    <source>
        <dbReference type="ARBA" id="ARBA00022806"/>
    </source>
</evidence>
<dbReference type="InterPro" id="IPR027925">
    <property type="entry name" value="MCM_N"/>
</dbReference>
<comment type="subcellular location">
    <subcellularLocation>
        <location evidence="1 10">Nucleus</location>
    </subcellularLocation>
</comment>
<feature type="compositionally biased region" description="Acidic residues" evidence="11">
    <location>
        <begin position="752"/>
        <end position="763"/>
    </location>
</feature>
<feature type="domain" description="MCM C-terminal AAA(+) ATPase" evidence="12">
    <location>
        <begin position="300"/>
        <end position="506"/>
    </location>
</feature>
<dbReference type="PROSITE" id="PS50051">
    <property type="entry name" value="MCM_2"/>
    <property type="match status" value="1"/>
</dbReference>
<dbReference type="SUPFAM" id="SSF52540">
    <property type="entry name" value="P-loop containing nucleoside triphosphate hydrolases"/>
    <property type="match status" value="1"/>
</dbReference>
<dbReference type="InterPro" id="IPR033762">
    <property type="entry name" value="MCM_OB"/>
</dbReference>
<evidence type="ECO:0000256" key="4">
    <source>
        <dbReference type="ARBA" id="ARBA00022801"/>
    </source>
</evidence>
<dbReference type="AlphaFoldDB" id="A0A7S2ZHD3"/>
<dbReference type="PANTHER" id="PTHR11630">
    <property type="entry name" value="DNA REPLICATION LICENSING FACTOR MCM FAMILY MEMBER"/>
    <property type="match status" value="1"/>
</dbReference>
<dbReference type="SMART" id="SM00350">
    <property type="entry name" value="MCM"/>
    <property type="match status" value="1"/>
</dbReference>
<dbReference type="InterPro" id="IPR012340">
    <property type="entry name" value="NA-bd_OB-fold"/>
</dbReference>
<evidence type="ECO:0000256" key="7">
    <source>
        <dbReference type="ARBA" id="ARBA00023125"/>
    </source>
</evidence>
<feature type="region of interest" description="Disordered" evidence="11">
    <location>
        <begin position="662"/>
        <end position="786"/>
    </location>
</feature>
<keyword evidence="5 10" id="KW-0347">Helicase</keyword>
<evidence type="ECO:0000256" key="1">
    <source>
        <dbReference type="ARBA" id="ARBA00004123"/>
    </source>
</evidence>
<dbReference type="Pfam" id="PF17855">
    <property type="entry name" value="MCM_lid"/>
    <property type="match status" value="1"/>
</dbReference>
<dbReference type="Gene3D" id="2.40.50.140">
    <property type="entry name" value="Nucleic acid-binding proteins"/>
    <property type="match status" value="1"/>
</dbReference>
<organism evidence="13">
    <name type="scientific">Rhodosorus marinus</name>
    <dbReference type="NCBI Taxonomy" id="101924"/>
    <lineage>
        <taxon>Eukaryota</taxon>
        <taxon>Rhodophyta</taxon>
        <taxon>Stylonematophyceae</taxon>
        <taxon>Stylonematales</taxon>
        <taxon>Stylonemataceae</taxon>
        <taxon>Rhodosorus</taxon>
    </lineage>
</organism>
<dbReference type="InterPro" id="IPR031327">
    <property type="entry name" value="MCM"/>
</dbReference>
<accession>A0A7S2ZHD3</accession>
<dbReference type="GO" id="GO:0042555">
    <property type="term" value="C:MCM complex"/>
    <property type="evidence" value="ECO:0007669"/>
    <property type="project" value="UniProtKB-UniRule"/>
</dbReference>
<dbReference type="InterPro" id="IPR008046">
    <property type="entry name" value="Mcm3"/>
</dbReference>
<evidence type="ECO:0000256" key="3">
    <source>
        <dbReference type="ARBA" id="ARBA00022741"/>
    </source>
</evidence>
<dbReference type="GO" id="GO:0003697">
    <property type="term" value="F:single-stranded DNA binding"/>
    <property type="evidence" value="ECO:0007669"/>
    <property type="project" value="TreeGrafter"/>
</dbReference>
<comment type="similarity">
    <text evidence="9">Belongs to the MCM family.</text>
</comment>
<evidence type="ECO:0000256" key="11">
    <source>
        <dbReference type="SAM" id="MobiDB-lite"/>
    </source>
</evidence>
<keyword evidence="8 10" id="KW-0539">Nucleus</keyword>
<keyword evidence="4 10" id="KW-0378">Hydrolase</keyword>
<feature type="compositionally biased region" description="Polar residues" evidence="11">
    <location>
        <begin position="740"/>
        <end position="751"/>
    </location>
</feature>